<evidence type="ECO:0000256" key="1">
    <source>
        <dbReference type="SAM" id="SignalP"/>
    </source>
</evidence>
<sequence length="98" mass="10540">MFVLVFFSLSSSSCLSSCVSLSLFSLCCVGCSRGAVRVLARKSNPMDSSILPFVGCQGRCSRTDTRMCCTCTGQQPTKAPQDTCLRSQWVSSMDVSFG</sequence>
<feature type="signal peptide" evidence="1">
    <location>
        <begin position="1"/>
        <end position="16"/>
    </location>
</feature>
<evidence type="ECO:0008006" key="4">
    <source>
        <dbReference type="Google" id="ProtNLM"/>
    </source>
</evidence>
<dbReference type="Proteomes" id="UP000218209">
    <property type="component" value="Unassembled WGS sequence"/>
</dbReference>
<evidence type="ECO:0000313" key="3">
    <source>
        <dbReference type="Proteomes" id="UP000218209"/>
    </source>
</evidence>
<keyword evidence="3" id="KW-1185">Reference proteome</keyword>
<organism evidence="2 3">
    <name type="scientific">Porphyra umbilicalis</name>
    <name type="common">Purple laver</name>
    <name type="synonym">Red alga</name>
    <dbReference type="NCBI Taxonomy" id="2786"/>
    <lineage>
        <taxon>Eukaryota</taxon>
        <taxon>Rhodophyta</taxon>
        <taxon>Bangiophyceae</taxon>
        <taxon>Bangiales</taxon>
        <taxon>Bangiaceae</taxon>
        <taxon>Porphyra</taxon>
    </lineage>
</organism>
<evidence type="ECO:0000313" key="2">
    <source>
        <dbReference type="EMBL" id="OSX69052.1"/>
    </source>
</evidence>
<dbReference type="AlphaFoldDB" id="A0A1X6NKF4"/>
<keyword evidence="1" id="KW-0732">Signal</keyword>
<feature type="chain" id="PRO_5012643085" description="Secreted protein" evidence="1">
    <location>
        <begin position="17"/>
        <end position="98"/>
    </location>
</feature>
<reference evidence="2 3" key="1">
    <citation type="submission" date="2017-03" db="EMBL/GenBank/DDBJ databases">
        <title>WGS assembly of Porphyra umbilicalis.</title>
        <authorList>
            <person name="Brawley S.H."/>
            <person name="Blouin N.A."/>
            <person name="Ficko-Blean E."/>
            <person name="Wheeler G.L."/>
            <person name="Lohr M."/>
            <person name="Goodson H.V."/>
            <person name="Jenkins J.W."/>
            <person name="Blaby-Haas C.E."/>
            <person name="Helliwell K.E."/>
            <person name="Chan C."/>
            <person name="Marriage T."/>
            <person name="Bhattacharya D."/>
            <person name="Klein A.S."/>
            <person name="Badis Y."/>
            <person name="Brodie J."/>
            <person name="Cao Y."/>
            <person name="Collen J."/>
            <person name="Dittami S.M."/>
            <person name="Gachon C.M."/>
            <person name="Green B.R."/>
            <person name="Karpowicz S."/>
            <person name="Kim J.W."/>
            <person name="Kudahl U."/>
            <person name="Lin S."/>
            <person name="Michel G."/>
            <person name="Mittag M."/>
            <person name="Olson B.J."/>
            <person name="Pangilinan J."/>
            <person name="Peng Y."/>
            <person name="Qiu H."/>
            <person name="Shu S."/>
            <person name="Singer J.T."/>
            <person name="Smith A.G."/>
            <person name="Sprecher B.N."/>
            <person name="Wagner V."/>
            <person name="Wang W."/>
            <person name="Wang Z.-Y."/>
            <person name="Yan J."/>
            <person name="Yarish C."/>
            <person name="Zoeuner-Riek S."/>
            <person name="Zhuang Y."/>
            <person name="Zou Y."/>
            <person name="Lindquist E.A."/>
            <person name="Grimwood J."/>
            <person name="Barry K."/>
            <person name="Rokhsar D.S."/>
            <person name="Schmutz J."/>
            <person name="Stiller J.W."/>
            <person name="Grossman A.R."/>
            <person name="Prochnik S.E."/>
        </authorList>
    </citation>
    <scope>NUCLEOTIDE SEQUENCE [LARGE SCALE GENOMIC DNA]</scope>
    <source>
        <strain evidence="2">4086291</strain>
    </source>
</reference>
<accession>A0A1X6NKF4</accession>
<proteinExistence type="predicted"/>
<dbReference type="EMBL" id="KV919829">
    <property type="protein sequence ID" value="OSX69052.1"/>
    <property type="molecule type" value="Genomic_DNA"/>
</dbReference>
<name>A0A1X6NKF4_PORUM</name>
<gene>
    <name evidence="2" type="ORF">BU14_1922s0001</name>
</gene>
<protein>
    <recommendedName>
        <fullName evidence="4">Secreted protein</fullName>
    </recommendedName>
</protein>